<dbReference type="Pfam" id="PF00441">
    <property type="entry name" value="Acyl-CoA_dh_1"/>
    <property type="match status" value="1"/>
</dbReference>
<accession>A0A0U2VYT7</accession>
<dbReference type="InterPro" id="IPR052904">
    <property type="entry name" value="Acyl-CoA_dehydrogenase-like"/>
</dbReference>
<proteinExistence type="inferred from homology"/>
<feature type="domain" description="Acyl-CoA dehydrogenase/oxidase C-terminal" evidence="6">
    <location>
        <begin position="275"/>
        <end position="434"/>
    </location>
</feature>
<dbReference type="InterPro" id="IPR006091">
    <property type="entry name" value="Acyl-CoA_Oxase/DH_mid-dom"/>
</dbReference>
<comment type="cofactor">
    <cofactor evidence="1 5">
        <name>FAD</name>
        <dbReference type="ChEBI" id="CHEBI:57692"/>
    </cofactor>
</comment>
<evidence type="ECO:0000259" key="7">
    <source>
        <dbReference type="Pfam" id="PF02770"/>
    </source>
</evidence>
<dbReference type="InterPro" id="IPR036250">
    <property type="entry name" value="AcylCo_DH-like_C"/>
</dbReference>
<dbReference type="PROSITE" id="PS00073">
    <property type="entry name" value="ACYL_COA_DH_2"/>
    <property type="match status" value="1"/>
</dbReference>
<reference evidence="10 11" key="1">
    <citation type="submission" date="2015-12" db="EMBL/GenBank/DDBJ databases">
        <title>A stable core within a dynamic pangenome in Sulfolobus acidocaldarius.</title>
        <authorList>
            <person name="Anderson R."/>
            <person name="Kouris A."/>
            <person name="Seward C."/>
            <person name="Campbell K."/>
            <person name="Whitaker R."/>
        </authorList>
    </citation>
    <scope>NUCLEOTIDE SEQUENCE [LARGE SCALE GENOMIC DNA]</scope>
    <source>
        <strain evidence="8 11">GG12-C01-09</strain>
        <strain evidence="9 10">NG05B_CO5_07</strain>
    </source>
</reference>
<dbReference type="PANTHER" id="PTHR42707:SF2">
    <property type="entry name" value="ACD11 DEHYDROGENASE"/>
    <property type="match status" value="1"/>
</dbReference>
<dbReference type="Gene3D" id="2.40.110.20">
    <property type="match status" value="1"/>
</dbReference>
<evidence type="ECO:0000256" key="4">
    <source>
        <dbReference type="ARBA" id="ARBA00022827"/>
    </source>
</evidence>
<feature type="domain" description="Acyl-CoA oxidase/dehydrogenase middle" evidence="7">
    <location>
        <begin position="165"/>
        <end position="264"/>
    </location>
</feature>
<keyword evidence="3 5" id="KW-0285">Flavoprotein</keyword>
<organism evidence="8 11">
    <name type="scientific">Sulfolobus acidocaldarius</name>
    <dbReference type="NCBI Taxonomy" id="2285"/>
    <lineage>
        <taxon>Archaea</taxon>
        <taxon>Thermoproteota</taxon>
        <taxon>Thermoprotei</taxon>
        <taxon>Sulfolobales</taxon>
        <taxon>Sulfolobaceae</taxon>
        <taxon>Sulfolobus</taxon>
    </lineage>
</organism>
<keyword evidence="4 5" id="KW-0274">FAD</keyword>
<evidence type="ECO:0000313" key="8">
    <source>
        <dbReference type="EMBL" id="ALU30100.1"/>
    </source>
</evidence>
<dbReference type="Proteomes" id="UP000060043">
    <property type="component" value="Chromosome"/>
</dbReference>
<dbReference type="EMBL" id="CP013695">
    <property type="protein sequence ID" value="ALU30792.1"/>
    <property type="molecule type" value="Genomic_DNA"/>
</dbReference>
<comment type="similarity">
    <text evidence="2 5">Belongs to the acyl-CoA dehydrogenase family.</text>
</comment>
<dbReference type="EMBL" id="CP013694">
    <property type="protein sequence ID" value="ALU30100.1"/>
    <property type="molecule type" value="Genomic_DNA"/>
</dbReference>
<dbReference type="GO" id="GO:0003995">
    <property type="term" value="F:acyl-CoA dehydrogenase activity"/>
    <property type="evidence" value="ECO:0007669"/>
    <property type="project" value="InterPro"/>
</dbReference>
<dbReference type="RefSeq" id="WP_011278586.1">
    <property type="nucleotide sequence ID" value="NZ_LPRH01000011.1"/>
</dbReference>
<dbReference type="InterPro" id="IPR009100">
    <property type="entry name" value="AcylCoA_DH/oxidase_NM_dom_sf"/>
</dbReference>
<sequence>MSEDSWKNVYSYLSNSYGKNHFTIDKPFQQLLKYFRGAVPDLTPLGEFAGGELLEISDYIDKGAHPKHIMWSIDGQRVDEVWISPMQRLVLERLLKEYHVNAYPYKGGDWFQHFASIYLISDPGIACILTVTNQTAYTLYKYGDAYQRTLVDGMIGENDKILFGATWFTEVQGGSDLGANLVEAYKDGNTWKLNGITKYFASDAGLAHYALVTARPKGAPSGAKGLGLFLAPKLDSSGRRNFLIRRLKEKSATISVPTGEVEFHGSEAQPIGELNQGIYYTVETLTVSRIANAFGALGLARKAYLEAYYYAQKRKAFGKPLIEHPLVRRDLLDMEVYIEGTMALALKSVSEFQKSWMSTPPYNENYNYARLLTHIAKNMTADMSAYVTKMAMELHGGIGFLREFPIERLHREALITPIWEGPSNIQALDMLEALVKKKAHLTLIKDMENLVNQLKEDRDLGDLALRSINESLSGILGMQIQDAQYYAKDLLNTLGNAVATVLLLHAGESLGSSRLRTVGKLYATRFLEGKVYPIEDLRGGDVVFMIDEVELKAETNG</sequence>
<dbReference type="PANTHER" id="PTHR42707">
    <property type="entry name" value="ACYL-COA DEHYDROGENASE"/>
    <property type="match status" value="1"/>
</dbReference>
<evidence type="ECO:0000256" key="2">
    <source>
        <dbReference type="ARBA" id="ARBA00009347"/>
    </source>
</evidence>
<dbReference type="Gene3D" id="1.20.140.10">
    <property type="entry name" value="Butyryl-CoA Dehydrogenase, subunit A, domain 3"/>
    <property type="match status" value="1"/>
</dbReference>
<dbReference type="InterPro" id="IPR009075">
    <property type="entry name" value="AcylCo_DH/oxidase_C"/>
</dbReference>
<evidence type="ECO:0000256" key="1">
    <source>
        <dbReference type="ARBA" id="ARBA00001974"/>
    </source>
</evidence>
<evidence type="ECO:0000256" key="3">
    <source>
        <dbReference type="ARBA" id="ARBA00022630"/>
    </source>
</evidence>
<dbReference type="Proteomes" id="UP000065473">
    <property type="component" value="Chromosome"/>
</dbReference>
<keyword evidence="5" id="KW-0560">Oxidoreductase</keyword>
<evidence type="ECO:0000256" key="5">
    <source>
        <dbReference type="RuleBase" id="RU362125"/>
    </source>
</evidence>
<dbReference type="SUPFAM" id="SSF56645">
    <property type="entry name" value="Acyl-CoA dehydrogenase NM domain-like"/>
    <property type="match status" value="1"/>
</dbReference>
<dbReference type="InterPro" id="IPR006089">
    <property type="entry name" value="Acyl-CoA_DH_CS"/>
</dbReference>
<dbReference type="OrthoDB" id="24853at2157"/>
<evidence type="ECO:0000259" key="6">
    <source>
        <dbReference type="Pfam" id="PF00441"/>
    </source>
</evidence>
<dbReference type="AlphaFoldDB" id="A0A0U2VYT7"/>
<evidence type="ECO:0000313" key="9">
    <source>
        <dbReference type="EMBL" id="ALU30792.1"/>
    </source>
</evidence>
<protein>
    <submittedName>
        <fullName evidence="8">DNA alkylation response protein</fullName>
    </submittedName>
</protein>
<evidence type="ECO:0000313" key="10">
    <source>
        <dbReference type="Proteomes" id="UP000060043"/>
    </source>
</evidence>
<dbReference type="OMA" id="SLCYARQ"/>
<dbReference type="SUPFAM" id="SSF47203">
    <property type="entry name" value="Acyl-CoA dehydrogenase C-terminal domain-like"/>
    <property type="match status" value="1"/>
</dbReference>
<name>A0A0U2VYT7_9CREN</name>
<evidence type="ECO:0000313" key="11">
    <source>
        <dbReference type="Proteomes" id="UP000065473"/>
    </source>
</evidence>
<gene>
    <name evidence="8" type="ORF">ATY89_09240</name>
    <name evidence="9" type="ORF">ATZ20_00650</name>
</gene>
<dbReference type="PaxDb" id="1435377-SUSAZ_08445"/>
<dbReference type="Pfam" id="PF02770">
    <property type="entry name" value="Acyl-CoA_dh_M"/>
    <property type="match status" value="1"/>
</dbReference>
<dbReference type="STRING" id="1435377.SUSAZ_08445"/>